<evidence type="ECO:0008006" key="3">
    <source>
        <dbReference type="Google" id="ProtNLM"/>
    </source>
</evidence>
<gene>
    <name evidence="1" type="ORF">HHI36_018967</name>
</gene>
<proteinExistence type="predicted"/>
<dbReference type="EMBL" id="JABFTP020000165">
    <property type="protein sequence ID" value="KAL3284828.1"/>
    <property type="molecule type" value="Genomic_DNA"/>
</dbReference>
<evidence type="ECO:0000313" key="1">
    <source>
        <dbReference type="EMBL" id="KAL3284828.1"/>
    </source>
</evidence>
<comment type="caution">
    <text evidence="1">The sequence shown here is derived from an EMBL/GenBank/DDBJ whole genome shotgun (WGS) entry which is preliminary data.</text>
</comment>
<name>A0ABD2P274_9CUCU</name>
<reference evidence="1 2" key="1">
    <citation type="journal article" date="2021" name="BMC Biol.">
        <title>Horizontally acquired antibacterial genes associated with adaptive radiation of ladybird beetles.</title>
        <authorList>
            <person name="Li H.S."/>
            <person name="Tang X.F."/>
            <person name="Huang Y.H."/>
            <person name="Xu Z.Y."/>
            <person name="Chen M.L."/>
            <person name="Du X.Y."/>
            <person name="Qiu B.Y."/>
            <person name="Chen P.T."/>
            <person name="Zhang W."/>
            <person name="Slipinski A."/>
            <person name="Escalona H.E."/>
            <person name="Waterhouse R.M."/>
            <person name="Zwick A."/>
            <person name="Pang H."/>
        </authorList>
    </citation>
    <scope>NUCLEOTIDE SEQUENCE [LARGE SCALE GENOMIC DNA]</scope>
    <source>
        <strain evidence="1">SYSU2018</strain>
    </source>
</reference>
<sequence length="191" mass="21753">MYGLTTRDLRQLAYQMEERNNISHRFSHDENAAGKDWLYGFKKKTSRTFFKGLGNQKETKKCWLERDSSKFRGLHLLKEELTDGGLSGSIFAFNVSGWMHIEVSKIWFDHFESFVKSNLEIFADVDFLAVEVTDKAEDCPDMVADVSPTQPSADQTGKKCNSFSDAAQHSTGGETEILMLELSFVITPQEY</sequence>
<keyword evidence="2" id="KW-1185">Reference proteome</keyword>
<organism evidence="1 2">
    <name type="scientific">Cryptolaemus montrouzieri</name>
    <dbReference type="NCBI Taxonomy" id="559131"/>
    <lineage>
        <taxon>Eukaryota</taxon>
        <taxon>Metazoa</taxon>
        <taxon>Ecdysozoa</taxon>
        <taxon>Arthropoda</taxon>
        <taxon>Hexapoda</taxon>
        <taxon>Insecta</taxon>
        <taxon>Pterygota</taxon>
        <taxon>Neoptera</taxon>
        <taxon>Endopterygota</taxon>
        <taxon>Coleoptera</taxon>
        <taxon>Polyphaga</taxon>
        <taxon>Cucujiformia</taxon>
        <taxon>Coccinelloidea</taxon>
        <taxon>Coccinellidae</taxon>
        <taxon>Scymninae</taxon>
        <taxon>Scymnini</taxon>
        <taxon>Cryptolaemus</taxon>
    </lineage>
</organism>
<protein>
    <recommendedName>
        <fullName evidence="3">HTH CENPB-type domain-containing protein</fullName>
    </recommendedName>
</protein>
<accession>A0ABD2P274</accession>
<evidence type="ECO:0000313" key="2">
    <source>
        <dbReference type="Proteomes" id="UP001516400"/>
    </source>
</evidence>
<dbReference type="Proteomes" id="UP001516400">
    <property type="component" value="Unassembled WGS sequence"/>
</dbReference>
<dbReference type="AlphaFoldDB" id="A0ABD2P274"/>